<keyword evidence="2" id="KW-1185">Reference proteome</keyword>
<protein>
    <submittedName>
        <fullName evidence="1">Uncharacterized protein</fullName>
    </submittedName>
</protein>
<dbReference type="Proteomes" id="UP000821837">
    <property type="component" value="Chromosome 8"/>
</dbReference>
<organism evidence="1 2">
    <name type="scientific">Rhipicephalus sanguineus</name>
    <name type="common">Brown dog tick</name>
    <name type="synonym">Ixodes sanguineus</name>
    <dbReference type="NCBI Taxonomy" id="34632"/>
    <lineage>
        <taxon>Eukaryota</taxon>
        <taxon>Metazoa</taxon>
        <taxon>Ecdysozoa</taxon>
        <taxon>Arthropoda</taxon>
        <taxon>Chelicerata</taxon>
        <taxon>Arachnida</taxon>
        <taxon>Acari</taxon>
        <taxon>Parasitiformes</taxon>
        <taxon>Ixodida</taxon>
        <taxon>Ixodoidea</taxon>
        <taxon>Ixodidae</taxon>
        <taxon>Rhipicephalinae</taxon>
        <taxon>Rhipicephalus</taxon>
        <taxon>Rhipicephalus</taxon>
    </lineage>
</organism>
<name>A0A9D4PE21_RHISA</name>
<reference evidence="1" key="1">
    <citation type="journal article" date="2020" name="Cell">
        <title>Large-Scale Comparative Analyses of Tick Genomes Elucidate Their Genetic Diversity and Vector Capacities.</title>
        <authorList>
            <consortium name="Tick Genome and Microbiome Consortium (TIGMIC)"/>
            <person name="Jia N."/>
            <person name="Wang J."/>
            <person name="Shi W."/>
            <person name="Du L."/>
            <person name="Sun Y."/>
            <person name="Zhan W."/>
            <person name="Jiang J.F."/>
            <person name="Wang Q."/>
            <person name="Zhang B."/>
            <person name="Ji P."/>
            <person name="Bell-Sakyi L."/>
            <person name="Cui X.M."/>
            <person name="Yuan T.T."/>
            <person name="Jiang B.G."/>
            <person name="Yang W.F."/>
            <person name="Lam T.T."/>
            <person name="Chang Q.C."/>
            <person name="Ding S.J."/>
            <person name="Wang X.J."/>
            <person name="Zhu J.G."/>
            <person name="Ruan X.D."/>
            <person name="Zhao L."/>
            <person name="Wei J.T."/>
            <person name="Ye R.Z."/>
            <person name="Que T.C."/>
            <person name="Du C.H."/>
            <person name="Zhou Y.H."/>
            <person name="Cheng J.X."/>
            <person name="Dai P.F."/>
            <person name="Guo W.B."/>
            <person name="Han X.H."/>
            <person name="Huang E.J."/>
            <person name="Li L.F."/>
            <person name="Wei W."/>
            <person name="Gao Y.C."/>
            <person name="Liu J.Z."/>
            <person name="Shao H.Z."/>
            <person name="Wang X."/>
            <person name="Wang C.C."/>
            <person name="Yang T.C."/>
            <person name="Huo Q.B."/>
            <person name="Li W."/>
            <person name="Chen H.Y."/>
            <person name="Chen S.E."/>
            <person name="Zhou L.G."/>
            <person name="Ni X.B."/>
            <person name="Tian J.H."/>
            <person name="Sheng Y."/>
            <person name="Liu T."/>
            <person name="Pan Y.S."/>
            <person name="Xia L.Y."/>
            <person name="Li J."/>
            <person name="Zhao F."/>
            <person name="Cao W.C."/>
        </authorList>
    </citation>
    <scope>NUCLEOTIDE SEQUENCE</scope>
    <source>
        <strain evidence="1">Rsan-2018</strain>
    </source>
</reference>
<comment type="caution">
    <text evidence="1">The sequence shown here is derived from an EMBL/GenBank/DDBJ whole genome shotgun (WGS) entry which is preliminary data.</text>
</comment>
<proteinExistence type="predicted"/>
<reference evidence="1" key="2">
    <citation type="submission" date="2021-09" db="EMBL/GenBank/DDBJ databases">
        <authorList>
            <person name="Jia N."/>
            <person name="Wang J."/>
            <person name="Shi W."/>
            <person name="Du L."/>
            <person name="Sun Y."/>
            <person name="Zhan W."/>
            <person name="Jiang J."/>
            <person name="Wang Q."/>
            <person name="Zhang B."/>
            <person name="Ji P."/>
            <person name="Sakyi L.B."/>
            <person name="Cui X."/>
            <person name="Yuan T."/>
            <person name="Jiang B."/>
            <person name="Yang W."/>
            <person name="Lam T.T.-Y."/>
            <person name="Chang Q."/>
            <person name="Ding S."/>
            <person name="Wang X."/>
            <person name="Zhu J."/>
            <person name="Ruan X."/>
            <person name="Zhao L."/>
            <person name="Wei J."/>
            <person name="Que T."/>
            <person name="Du C."/>
            <person name="Cheng J."/>
            <person name="Dai P."/>
            <person name="Han X."/>
            <person name="Huang E."/>
            <person name="Gao Y."/>
            <person name="Liu J."/>
            <person name="Shao H."/>
            <person name="Ye R."/>
            <person name="Li L."/>
            <person name="Wei W."/>
            <person name="Wang X."/>
            <person name="Wang C."/>
            <person name="Huo Q."/>
            <person name="Li W."/>
            <person name="Guo W."/>
            <person name="Chen H."/>
            <person name="Chen S."/>
            <person name="Zhou L."/>
            <person name="Zhou L."/>
            <person name="Ni X."/>
            <person name="Tian J."/>
            <person name="Zhou Y."/>
            <person name="Sheng Y."/>
            <person name="Liu T."/>
            <person name="Pan Y."/>
            <person name="Xia L."/>
            <person name="Li J."/>
            <person name="Zhao F."/>
            <person name="Cao W."/>
        </authorList>
    </citation>
    <scope>NUCLEOTIDE SEQUENCE</scope>
    <source>
        <strain evidence="1">Rsan-2018</strain>
        <tissue evidence="1">Larvae</tissue>
    </source>
</reference>
<evidence type="ECO:0000313" key="2">
    <source>
        <dbReference type="Proteomes" id="UP000821837"/>
    </source>
</evidence>
<dbReference type="EMBL" id="JABSTV010001254">
    <property type="protein sequence ID" value="KAH7939221.1"/>
    <property type="molecule type" value="Genomic_DNA"/>
</dbReference>
<dbReference type="AlphaFoldDB" id="A0A9D4PE21"/>
<sequence>MSQFLGGPSSPQQDKFLLELFLQRLLQNMVPIHKAAGDVPLDTLDETADRVPDYSRAQCINAVITPPLATAADPTLASIKNRLGDIVICLDDFVPSHC</sequence>
<evidence type="ECO:0000313" key="1">
    <source>
        <dbReference type="EMBL" id="KAH7939221.1"/>
    </source>
</evidence>
<gene>
    <name evidence="1" type="ORF">HPB52_008768</name>
</gene>
<accession>A0A9D4PE21</accession>